<dbReference type="InterPro" id="IPR006047">
    <property type="entry name" value="GH13_cat_dom"/>
</dbReference>
<dbReference type="PANTHER" id="PTHR10357">
    <property type="entry name" value="ALPHA-AMYLASE FAMILY MEMBER"/>
    <property type="match status" value="1"/>
</dbReference>
<keyword evidence="3" id="KW-1185">Reference proteome</keyword>
<name>A0A397S112_9MOLU</name>
<organism evidence="2 3">
    <name type="scientific">Anaeroplasma bactoclasticum</name>
    <dbReference type="NCBI Taxonomy" id="2088"/>
    <lineage>
        <taxon>Bacteria</taxon>
        <taxon>Bacillati</taxon>
        <taxon>Mycoplasmatota</taxon>
        <taxon>Mollicutes</taxon>
        <taxon>Anaeroplasmatales</taxon>
        <taxon>Anaeroplasmataceae</taxon>
        <taxon>Anaeroplasma</taxon>
    </lineage>
</organism>
<dbReference type="EMBL" id="QXEV01000001">
    <property type="protein sequence ID" value="RIA78466.1"/>
    <property type="molecule type" value="Genomic_DNA"/>
</dbReference>
<protein>
    <submittedName>
        <fullName evidence="2">Glycosidase</fullName>
    </submittedName>
</protein>
<keyword evidence="2" id="KW-0378">Hydrolase</keyword>
<dbReference type="AlphaFoldDB" id="A0A397S112"/>
<dbReference type="Proteomes" id="UP000266506">
    <property type="component" value="Unassembled WGS sequence"/>
</dbReference>
<evidence type="ECO:0000313" key="3">
    <source>
        <dbReference type="Proteomes" id="UP000266506"/>
    </source>
</evidence>
<keyword evidence="2" id="KW-0326">Glycosidase</keyword>
<dbReference type="SUPFAM" id="SSF51445">
    <property type="entry name" value="(Trans)glycosidases"/>
    <property type="match status" value="1"/>
</dbReference>
<dbReference type="OrthoDB" id="9805159at2"/>
<dbReference type="SMART" id="SM00642">
    <property type="entry name" value="Aamy"/>
    <property type="match status" value="1"/>
</dbReference>
<evidence type="ECO:0000259" key="1">
    <source>
        <dbReference type="SMART" id="SM00642"/>
    </source>
</evidence>
<dbReference type="CDD" id="cd11313">
    <property type="entry name" value="AmyAc_arch_bac_AmyA"/>
    <property type="match status" value="1"/>
</dbReference>
<dbReference type="RefSeq" id="WP_119015213.1">
    <property type="nucleotide sequence ID" value="NZ_QXEV01000001.1"/>
</dbReference>
<evidence type="ECO:0000313" key="2">
    <source>
        <dbReference type="EMBL" id="RIA78466.1"/>
    </source>
</evidence>
<accession>A0A397S112</accession>
<feature type="domain" description="Glycosyl hydrolase family 13 catalytic" evidence="1">
    <location>
        <begin position="16"/>
        <end position="349"/>
    </location>
</feature>
<dbReference type="GO" id="GO:0005975">
    <property type="term" value="P:carbohydrate metabolic process"/>
    <property type="evidence" value="ECO:0007669"/>
    <property type="project" value="InterPro"/>
</dbReference>
<dbReference type="Pfam" id="PF00128">
    <property type="entry name" value="Alpha-amylase"/>
    <property type="match status" value="2"/>
</dbReference>
<dbReference type="Gene3D" id="3.20.20.80">
    <property type="entry name" value="Glycosidases"/>
    <property type="match status" value="1"/>
</dbReference>
<gene>
    <name evidence="2" type="ORF">EI71_00026</name>
</gene>
<reference evidence="2 3" key="1">
    <citation type="submission" date="2018-08" db="EMBL/GenBank/DDBJ databases">
        <title>Genomic Encyclopedia of Archaeal and Bacterial Type Strains, Phase II (KMG-II): from individual species to whole genera.</title>
        <authorList>
            <person name="Goeker M."/>
        </authorList>
    </citation>
    <scope>NUCLEOTIDE SEQUENCE [LARGE SCALE GENOMIC DNA]</scope>
    <source>
        <strain evidence="2 3">ATCC 27112</strain>
    </source>
</reference>
<comment type="caution">
    <text evidence="2">The sequence shown here is derived from an EMBL/GenBank/DDBJ whole genome shotgun (WGS) entry which is preliminary data.</text>
</comment>
<dbReference type="InterPro" id="IPR017853">
    <property type="entry name" value="GH"/>
</dbReference>
<sequence length="430" mass="50126">MAKTTSISLRNKIIYQVFPRQYSKTHDLKGVTKDLERIKGLGVDIIQLLPVHPIGILARKGKVGSPYSIKDYRAINPDYGTMDDLKELFDKAHSLGLKVIMDIVFNHTSRDSILTMEHPEWFYHKENGEFANRVGDWSDITDFKFEYPELEKYLCDTLLQYVRLGVDGFRFDVASLIPYNFFAYTFPLLKKENPDLFFLAETIHLSFGKYLRDMGYDAISDPEAFTLFDAEYEYDVNNHLQKYMKGEAGIQEYLSRVEEQEALYPKNYVKVRFLENHDFGTANSLLKDDLRLKNLLVLSYFTRGMEFLFNGIEVCSRHLPNLFETDEIKWKDYNKSGIVDLIIKMNEIKKHKPFMDGVWNYHIITDSVVTLSFKDKDEELIAIVNLNHASGMVNTEIEGRFKNLLTGEVFPLDKYLDIQEEPMVLLKIQE</sequence>
<dbReference type="GO" id="GO:0016798">
    <property type="term" value="F:hydrolase activity, acting on glycosyl bonds"/>
    <property type="evidence" value="ECO:0007669"/>
    <property type="project" value="UniProtKB-KW"/>
</dbReference>
<proteinExistence type="predicted"/>
<dbReference type="InParanoid" id="A0A397S112"/>